<evidence type="ECO:0000313" key="1">
    <source>
        <dbReference type="EMBL" id="MEE2040521.1"/>
    </source>
</evidence>
<organism evidence="1 2">
    <name type="scientific">Nocardiopsis codii</name>
    <dbReference type="NCBI Taxonomy" id="3065942"/>
    <lineage>
        <taxon>Bacteria</taxon>
        <taxon>Bacillati</taxon>
        <taxon>Actinomycetota</taxon>
        <taxon>Actinomycetes</taxon>
        <taxon>Streptosporangiales</taxon>
        <taxon>Nocardiopsidaceae</taxon>
        <taxon>Nocardiopsis</taxon>
    </lineage>
</organism>
<protein>
    <submittedName>
        <fullName evidence="1">HAD-IA family hydrolase</fullName>
    </submittedName>
</protein>
<dbReference type="RefSeq" id="WP_330094287.1">
    <property type="nucleotide sequence ID" value="NZ_JAUZMY010000030.1"/>
</dbReference>
<dbReference type="Gene3D" id="3.40.50.1000">
    <property type="entry name" value="HAD superfamily/HAD-like"/>
    <property type="match status" value="1"/>
</dbReference>
<name>A0ABU7KE58_9ACTN</name>
<evidence type="ECO:0000313" key="2">
    <source>
        <dbReference type="Proteomes" id="UP001356095"/>
    </source>
</evidence>
<dbReference type="PANTHER" id="PTHR43611:SF3">
    <property type="entry name" value="FLAVIN MONONUCLEOTIDE HYDROLASE 1, CHLOROPLATIC"/>
    <property type="match status" value="1"/>
</dbReference>
<dbReference type="PRINTS" id="PR00413">
    <property type="entry name" value="HADHALOGNASE"/>
</dbReference>
<dbReference type="EMBL" id="JAUZMY010000030">
    <property type="protein sequence ID" value="MEE2040521.1"/>
    <property type="molecule type" value="Genomic_DNA"/>
</dbReference>
<dbReference type="InterPro" id="IPR036412">
    <property type="entry name" value="HAD-like_sf"/>
</dbReference>
<dbReference type="SUPFAM" id="SSF56784">
    <property type="entry name" value="HAD-like"/>
    <property type="match status" value="1"/>
</dbReference>
<dbReference type="Pfam" id="PF00702">
    <property type="entry name" value="Hydrolase"/>
    <property type="match status" value="1"/>
</dbReference>
<reference evidence="1 2" key="1">
    <citation type="submission" date="2023-08" db="EMBL/GenBank/DDBJ databases">
        <authorList>
            <person name="Girao M."/>
            <person name="Carvalho M.F."/>
        </authorList>
    </citation>
    <scope>NUCLEOTIDE SEQUENCE [LARGE SCALE GENOMIC DNA]</scope>
    <source>
        <strain evidence="1 2">CT-R113</strain>
    </source>
</reference>
<keyword evidence="2" id="KW-1185">Reference proteome</keyword>
<dbReference type="InterPro" id="IPR006439">
    <property type="entry name" value="HAD-SF_hydro_IA"/>
</dbReference>
<dbReference type="PANTHER" id="PTHR43611">
    <property type="entry name" value="ALPHA-D-GLUCOSE 1-PHOSPHATE PHOSPHATASE"/>
    <property type="match status" value="1"/>
</dbReference>
<proteinExistence type="predicted"/>
<dbReference type="GO" id="GO:0016787">
    <property type="term" value="F:hydrolase activity"/>
    <property type="evidence" value="ECO:0007669"/>
    <property type="project" value="UniProtKB-KW"/>
</dbReference>
<comment type="caution">
    <text evidence="1">The sequence shown here is derived from an EMBL/GenBank/DDBJ whole genome shotgun (WGS) entry which is preliminary data.</text>
</comment>
<dbReference type="Proteomes" id="UP001356095">
    <property type="component" value="Unassembled WGS sequence"/>
</dbReference>
<dbReference type="Gene3D" id="1.10.150.240">
    <property type="entry name" value="Putative phosphatase, domain 2"/>
    <property type="match status" value="1"/>
</dbReference>
<sequence>MVNSEQPRQNPDIVLFDLFDLFGVIACHQSAEGKDRLVEAADAPGPASAFWKAYWDLRPDYDRGDVDGPGYWGRMARALGARFDDRRVAALVEADIASWSAVDAAMVSLVAELADSGRTVALLSNIPEELAAHYEAEQPWFGRFRVRGLSCRIGHAKPEEGAYLWCREALGADAGRILFVDDREENVRAAEGTGMRGHVFTSRDRLVRALGR</sequence>
<gene>
    <name evidence="1" type="ORF">Q8791_25185</name>
</gene>
<dbReference type="InterPro" id="IPR023198">
    <property type="entry name" value="PGP-like_dom2"/>
</dbReference>
<dbReference type="NCBIfam" id="TIGR01509">
    <property type="entry name" value="HAD-SF-IA-v3"/>
    <property type="match status" value="1"/>
</dbReference>
<accession>A0ABU7KE58</accession>
<keyword evidence="1" id="KW-0378">Hydrolase</keyword>
<dbReference type="InterPro" id="IPR023214">
    <property type="entry name" value="HAD_sf"/>
</dbReference>